<dbReference type="Gene3D" id="3.40.50.1820">
    <property type="entry name" value="alpha/beta hydrolase"/>
    <property type="match status" value="1"/>
</dbReference>
<dbReference type="CDD" id="cd00519">
    <property type="entry name" value="Lipase_3"/>
    <property type="match status" value="1"/>
</dbReference>
<dbReference type="GO" id="GO:0004693">
    <property type="term" value="F:cyclin-dependent protein serine/threonine kinase activity"/>
    <property type="evidence" value="ECO:0007669"/>
    <property type="project" value="UniProtKB-EC"/>
</dbReference>
<evidence type="ECO:0000256" key="4">
    <source>
        <dbReference type="ARBA" id="ARBA00022679"/>
    </source>
</evidence>
<keyword evidence="6 13" id="KW-0418">Kinase</keyword>
<feature type="compositionally biased region" description="Polar residues" evidence="11">
    <location>
        <begin position="1"/>
        <end position="29"/>
    </location>
</feature>
<feature type="compositionally biased region" description="Polar residues" evidence="11">
    <location>
        <begin position="37"/>
        <end position="62"/>
    </location>
</feature>
<gene>
    <name evidence="13" type="ORF">DICVIV_00296</name>
</gene>
<sequence length="688" mass="79087">MKSVDSPSVMQSSWHNPSNGHHSTKSTIVNFLRPSRSRSSTNNDSVITSKSIPSCPNSSTVADFSHLRRRRPRSAHYDPNTITLSDKQDYPEQDVNETYERLEKLGEGSYATVYKCRSKIDGSTVALKEIKLQFQEGLPFTAIREASLLRTLRHANIVCLHDIFHQHNQLTFVFEYMKMDLSKYLERHPTGVDSLQIKLLLFQLLRGLDFCHKKKILHRDLKPQNLLLDDNGVLKLADFGLARAKSVPSRTYSHEVVTLWYRPPDVLLGSTDYSTSLDMWGVGCIFAEICTGQALFPGTKDVADQLDKIFSVRGIPNEAHWPQVKYLPHYAPKNLPPYKEIPFTKVNILLTKLQKSGNDLLTLFLQAYLMYYNIFFIISSLSFVPVKQCDYVDESTNDMNFDLNFTLMSFDFAAAAYSPNPHQCLIKHNALMAYRITVPCDYLNDECWSFIAIRDGWIIVSFRGTRTKVQLITELIETMSEPKKKIRAGGSVQHYFYVALKSIWKNLHTVIRNLRSIYPHYRILFTGHSLGGALASLASVVFAHRHPSLQNRIMLITFGQPRVGNYEYAKAHSRLVTSSWRVVHKYDLGRCRLRFQVLQMTQSTHSIYPINSSYDLFILLLYVAHLPACAFRLFSYSCTPLLNHSPYHHGTEVWYPSAMLNDSLFRICKGKPEFEDNRCRYSLYFFVS</sequence>
<dbReference type="InterPro" id="IPR008271">
    <property type="entry name" value="Ser/Thr_kinase_AS"/>
</dbReference>
<organism evidence="13 14">
    <name type="scientific">Dictyocaulus viviparus</name>
    <name type="common">Bovine lungworm</name>
    <dbReference type="NCBI Taxonomy" id="29172"/>
    <lineage>
        <taxon>Eukaryota</taxon>
        <taxon>Metazoa</taxon>
        <taxon>Ecdysozoa</taxon>
        <taxon>Nematoda</taxon>
        <taxon>Chromadorea</taxon>
        <taxon>Rhabditida</taxon>
        <taxon>Rhabditina</taxon>
        <taxon>Rhabditomorpha</taxon>
        <taxon>Strongyloidea</taxon>
        <taxon>Metastrongylidae</taxon>
        <taxon>Dictyocaulus</taxon>
    </lineage>
</organism>
<evidence type="ECO:0000256" key="6">
    <source>
        <dbReference type="ARBA" id="ARBA00022777"/>
    </source>
</evidence>
<evidence type="ECO:0000313" key="13">
    <source>
        <dbReference type="EMBL" id="KJH53551.1"/>
    </source>
</evidence>
<dbReference type="InterPro" id="IPR011009">
    <property type="entry name" value="Kinase-like_dom_sf"/>
</dbReference>
<keyword evidence="7 10" id="KW-0067">ATP-binding</keyword>
<dbReference type="FunFam" id="3.30.200.20:FF:000124">
    <property type="entry name" value="Cyclin-dependent kinase 4"/>
    <property type="match status" value="1"/>
</dbReference>
<dbReference type="EMBL" id="KN716151">
    <property type="protein sequence ID" value="KJH53551.1"/>
    <property type="molecule type" value="Genomic_DNA"/>
</dbReference>
<dbReference type="Pfam" id="PF00069">
    <property type="entry name" value="Pkinase"/>
    <property type="match status" value="1"/>
</dbReference>
<dbReference type="GO" id="GO:0005524">
    <property type="term" value="F:ATP binding"/>
    <property type="evidence" value="ECO:0007669"/>
    <property type="project" value="UniProtKB-UniRule"/>
</dbReference>
<dbReference type="InterPro" id="IPR002921">
    <property type="entry name" value="Fungal_lipase-type"/>
</dbReference>
<dbReference type="PROSITE" id="PS00108">
    <property type="entry name" value="PROTEIN_KINASE_ST"/>
    <property type="match status" value="1"/>
</dbReference>
<dbReference type="FunFam" id="1.10.510.10:FF:000624">
    <property type="entry name" value="Mitogen-activated protein kinase"/>
    <property type="match status" value="1"/>
</dbReference>
<dbReference type="InterPro" id="IPR000719">
    <property type="entry name" value="Prot_kinase_dom"/>
</dbReference>
<feature type="region of interest" description="Disordered" evidence="11">
    <location>
        <begin position="1"/>
        <end position="89"/>
    </location>
</feature>
<comment type="similarity">
    <text evidence="1">Belongs to the protein kinase superfamily. CMGC Ser/Thr protein kinase family. CDC2/CDKX subfamily.</text>
</comment>
<evidence type="ECO:0000256" key="11">
    <source>
        <dbReference type="SAM" id="MobiDB-lite"/>
    </source>
</evidence>
<dbReference type="Gene3D" id="3.30.200.20">
    <property type="entry name" value="Phosphorylase Kinase, domain 1"/>
    <property type="match status" value="1"/>
</dbReference>
<evidence type="ECO:0000256" key="3">
    <source>
        <dbReference type="ARBA" id="ARBA00022527"/>
    </source>
</evidence>
<accession>A0A0D8YFW4</accession>
<dbReference type="GO" id="GO:0005634">
    <property type="term" value="C:nucleus"/>
    <property type="evidence" value="ECO:0007669"/>
    <property type="project" value="TreeGrafter"/>
</dbReference>
<evidence type="ECO:0000256" key="5">
    <source>
        <dbReference type="ARBA" id="ARBA00022741"/>
    </source>
</evidence>
<evidence type="ECO:0000256" key="8">
    <source>
        <dbReference type="ARBA" id="ARBA00047811"/>
    </source>
</evidence>
<evidence type="ECO:0000259" key="12">
    <source>
        <dbReference type="PROSITE" id="PS50011"/>
    </source>
</evidence>
<evidence type="ECO:0000256" key="7">
    <source>
        <dbReference type="ARBA" id="ARBA00022840"/>
    </source>
</evidence>
<evidence type="ECO:0000256" key="9">
    <source>
        <dbReference type="ARBA" id="ARBA00048367"/>
    </source>
</evidence>
<dbReference type="PANTHER" id="PTHR24056:SF189">
    <property type="entry name" value="PROTEIN KINASE DOMAIN-CONTAINING PROTEIN"/>
    <property type="match status" value="1"/>
</dbReference>
<evidence type="ECO:0000313" key="14">
    <source>
        <dbReference type="Proteomes" id="UP000053766"/>
    </source>
</evidence>
<proteinExistence type="inferred from homology"/>
<comment type="catalytic activity">
    <reaction evidence="9">
        <text>L-seryl-[protein] + ATP = O-phospho-L-seryl-[protein] + ADP + H(+)</text>
        <dbReference type="Rhea" id="RHEA:17989"/>
        <dbReference type="Rhea" id="RHEA-COMP:9863"/>
        <dbReference type="Rhea" id="RHEA-COMP:11604"/>
        <dbReference type="ChEBI" id="CHEBI:15378"/>
        <dbReference type="ChEBI" id="CHEBI:29999"/>
        <dbReference type="ChEBI" id="CHEBI:30616"/>
        <dbReference type="ChEBI" id="CHEBI:83421"/>
        <dbReference type="ChEBI" id="CHEBI:456216"/>
        <dbReference type="EC" id="2.7.11.22"/>
    </reaction>
</comment>
<evidence type="ECO:0000256" key="2">
    <source>
        <dbReference type="ARBA" id="ARBA00012425"/>
    </source>
</evidence>
<dbReference type="Proteomes" id="UP000053766">
    <property type="component" value="Unassembled WGS sequence"/>
</dbReference>
<dbReference type="EC" id="2.7.11.22" evidence="2"/>
<dbReference type="PROSITE" id="PS00107">
    <property type="entry name" value="PROTEIN_KINASE_ATP"/>
    <property type="match status" value="1"/>
</dbReference>
<dbReference type="InterPro" id="IPR050108">
    <property type="entry name" value="CDK"/>
</dbReference>
<dbReference type="GO" id="GO:0030332">
    <property type="term" value="F:cyclin binding"/>
    <property type="evidence" value="ECO:0007669"/>
    <property type="project" value="TreeGrafter"/>
</dbReference>
<dbReference type="Pfam" id="PF01764">
    <property type="entry name" value="Lipase_3"/>
    <property type="match status" value="1"/>
</dbReference>
<comment type="catalytic activity">
    <reaction evidence="8">
        <text>L-threonyl-[protein] + ATP = O-phospho-L-threonyl-[protein] + ADP + H(+)</text>
        <dbReference type="Rhea" id="RHEA:46608"/>
        <dbReference type="Rhea" id="RHEA-COMP:11060"/>
        <dbReference type="Rhea" id="RHEA-COMP:11605"/>
        <dbReference type="ChEBI" id="CHEBI:15378"/>
        <dbReference type="ChEBI" id="CHEBI:30013"/>
        <dbReference type="ChEBI" id="CHEBI:30616"/>
        <dbReference type="ChEBI" id="CHEBI:61977"/>
        <dbReference type="ChEBI" id="CHEBI:456216"/>
        <dbReference type="EC" id="2.7.11.22"/>
    </reaction>
</comment>
<name>A0A0D8YFW4_DICVI</name>
<protein>
    <recommendedName>
        <fullName evidence="2">cyclin-dependent kinase</fullName>
        <ecNumber evidence="2">2.7.11.22</ecNumber>
    </recommendedName>
</protein>
<evidence type="ECO:0000256" key="10">
    <source>
        <dbReference type="PROSITE-ProRule" id="PRU10141"/>
    </source>
</evidence>
<dbReference type="PANTHER" id="PTHR24056">
    <property type="entry name" value="CELL DIVISION PROTEIN KINASE"/>
    <property type="match status" value="1"/>
</dbReference>
<evidence type="ECO:0000256" key="1">
    <source>
        <dbReference type="ARBA" id="ARBA00006485"/>
    </source>
</evidence>
<dbReference type="InterPro" id="IPR029058">
    <property type="entry name" value="AB_hydrolase_fold"/>
</dbReference>
<dbReference type="Gene3D" id="1.10.510.10">
    <property type="entry name" value="Transferase(Phosphotransferase) domain 1"/>
    <property type="match status" value="1"/>
</dbReference>
<dbReference type="STRING" id="29172.A0A0D8YFW4"/>
<dbReference type="InterPro" id="IPR017441">
    <property type="entry name" value="Protein_kinase_ATP_BS"/>
</dbReference>
<feature type="binding site" evidence="10">
    <location>
        <position position="128"/>
    </location>
    <ligand>
        <name>ATP</name>
        <dbReference type="ChEBI" id="CHEBI:30616"/>
    </ligand>
</feature>
<dbReference type="OrthoDB" id="1732493at2759"/>
<reference evidence="13 14" key="1">
    <citation type="submission" date="2013-11" db="EMBL/GenBank/DDBJ databases">
        <title>Draft genome of the bovine lungworm Dictyocaulus viviparus.</title>
        <authorList>
            <person name="Mitreva M."/>
        </authorList>
    </citation>
    <scope>NUCLEOTIDE SEQUENCE [LARGE SCALE GENOMIC DNA]</scope>
    <source>
        <strain evidence="13 14">HannoverDv2000</strain>
    </source>
</reference>
<dbReference type="GO" id="GO:0006629">
    <property type="term" value="P:lipid metabolic process"/>
    <property type="evidence" value="ECO:0007669"/>
    <property type="project" value="InterPro"/>
</dbReference>
<reference evidence="14" key="2">
    <citation type="journal article" date="2016" name="Sci. Rep.">
        <title>Dictyocaulus viviparus genome, variome and transcriptome elucidate lungworm biology and support future intervention.</title>
        <authorList>
            <person name="McNulty S.N."/>
            <person name="Strube C."/>
            <person name="Rosa B.A."/>
            <person name="Martin J.C."/>
            <person name="Tyagi R."/>
            <person name="Choi Y.J."/>
            <person name="Wang Q."/>
            <person name="Hallsworth Pepin K."/>
            <person name="Zhang X."/>
            <person name="Ozersky P."/>
            <person name="Wilson R.K."/>
            <person name="Sternberg P.W."/>
            <person name="Gasser R.B."/>
            <person name="Mitreva M."/>
        </authorList>
    </citation>
    <scope>NUCLEOTIDE SEQUENCE [LARGE SCALE GENOMIC DNA]</scope>
    <source>
        <strain evidence="14">HannoverDv2000</strain>
    </source>
</reference>
<dbReference type="SMART" id="SM00220">
    <property type="entry name" value="S_TKc"/>
    <property type="match status" value="1"/>
</dbReference>
<feature type="domain" description="Protein kinase" evidence="12">
    <location>
        <begin position="99"/>
        <end position="497"/>
    </location>
</feature>
<keyword evidence="14" id="KW-1185">Reference proteome</keyword>
<keyword evidence="4" id="KW-0808">Transferase</keyword>
<dbReference type="SUPFAM" id="SSF56112">
    <property type="entry name" value="Protein kinase-like (PK-like)"/>
    <property type="match status" value="1"/>
</dbReference>
<dbReference type="PROSITE" id="PS50011">
    <property type="entry name" value="PROTEIN_KINASE_DOM"/>
    <property type="match status" value="1"/>
</dbReference>
<keyword evidence="5 10" id="KW-0547">Nucleotide-binding</keyword>
<dbReference type="SUPFAM" id="SSF53474">
    <property type="entry name" value="alpha/beta-Hydrolases"/>
    <property type="match status" value="1"/>
</dbReference>
<keyword evidence="3" id="KW-0723">Serine/threonine-protein kinase</keyword>
<dbReference type="AlphaFoldDB" id="A0A0D8YFW4"/>
<dbReference type="GO" id="GO:0005829">
    <property type="term" value="C:cytosol"/>
    <property type="evidence" value="ECO:0007669"/>
    <property type="project" value="TreeGrafter"/>
</dbReference>